<dbReference type="PANTHER" id="PTHR11487:SF0">
    <property type="entry name" value="S-ACYL FATTY ACID SYNTHASE THIOESTERASE, MEDIUM CHAIN"/>
    <property type="match status" value="1"/>
</dbReference>
<dbReference type="InterPro" id="IPR001031">
    <property type="entry name" value="Thioesterase"/>
</dbReference>
<sequence>MPPMTVDGESLLFAHPLPRPRAAFQLVCLPSAGSGANMYRRWPRLAGDDLDIVAVRPPGRERRVDESPIQTLRGLAEIVADELPSIVDRPYGLFGHSMGALVAYEVAALLAERTQVMPRIVALSAAEPRLQVIAARSRWDGATPDELRQHLRELGGTPEELLSSEEMMALIRPAVLNDLIATDEYATRESEPLPVTALVVAGASDPSVTELGLHEWDRFFAWRMQHARRPGGHFYFSTDKDAQALLEIIVSLLNQSRADRNTNL</sequence>
<evidence type="ECO:0000256" key="2">
    <source>
        <dbReference type="ARBA" id="ARBA00022801"/>
    </source>
</evidence>
<protein>
    <submittedName>
        <fullName evidence="4">Thioesterase II family protein</fullName>
    </submittedName>
</protein>
<name>A0ABV8Q963_9MICO</name>
<feature type="domain" description="Thioesterase TesA-like" evidence="3">
    <location>
        <begin position="27"/>
        <end position="217"/>
    </location>
</feature>
<keyword evidence="5" id="KW-1185">Reference proteome</keyword>
<reference evidence="5" key="1">
    <citation type="journal article" date="2019" name="Int. J. Syst. Evol. Microbiol.">
        <title>The Global Catalogue of Microorganisms (GCM) 10K type strain sequencing project: providing services to taxonomists for standard genome sequencing and annotation.</title>
        <authorList>
            <consortium name="The Broad Institute Genomics Platform"/>
            <consortium name="The Broad Institute Genome Sequencing Center for Infectious Disease"/>
            <person name="Wu L."/>
            <person name="Ma J."/>
        </authorList>
    </citation>
    <scope>NUCLEOTIDE SEQUENCE [LARGE SCALE GENOMIC DNA]</scope>
    <source>
        <strain evidence="5">CGMCC 1.10363</strain>
    </source>
</reference>
<evidence type="ECO:0000313" key="4">
    <source>
        <dbReference type="EMBL" id="MFC4244876.1"/>
    </source>
</evidence>
<dbReference type="SUPFAM" id="SSF53474">
    <property type="entry name" value="alpha/beta-Hydrolases"/>
    <property type="match status" value="1"/>
</dbReference>
<dbReference type="InterPro" id="IPR020802">
    <property type="entry name" value="TesA-like"/>
</dbReference>
<dbReference type="SMART" id="SM00824">
    <property type="entry name" value="PKS_TE"/>
    <property type="match status" value="1"/>
</dbReference>
<organism evidence="4 5">
    <name type="scientific">Gryllotalpicola reticulitermitis</name>
    <dbReference type="NCBI Taxonomy" id="1184153"/>
    <lineage>
        <taxon>Bacteria</taxon>
        <taxon>Bacillati</taxon>
        <taxon>Actinomycetota</taxon>
        <taxon>Actinomycetes</taxon>
        <taxon>Micrococcales</taxon>
        <taxon>Microbacteriaceae</taxon>
        <taxon>Gryllotalpicola</taxon>
    </lineage>
</organism>
<comment type="caution">
    <text evidence="4">The sequence shown here is derived from an EMBL/GenBank/DDBJ whole genome shotgun (WGS) entry which is preliminary data.</text>
</comment>
<dbReference type="InterPro" id="IPR012223">
    <property type="entry name" value="TEII"/>
</dbReference>
<dbReference type="InterPro" id="IPR029058">
    <property type="entry name" value="AB_hydrolase_fold"/>
</dbReference>
<dbReference type="Gene3D" id="3.40.50.1820">
    <property type="entry name" value="alpha/beta hydrolase"/>
    <property type="match status" value="1"/>
</dbReference>
<gene>
    <name evidence="4" type="ORF">ACFOYW_15995</name>
</gene>
<accession>A0ABV8Q963</accession>
<keyword evidence="2" id="KW-0378">Hydrolase</keyword>
<dbReference type="Pfam" id="PF00975">
    <property type="entry name" value="Thioesterase"/>
    <property type="match status" value="1"/>
</dbReference>
<evidence type="ECO:0000256" key="1">
    <source>
        <dbReference type="ARBA" id="ARBA00007169"/>
    </source>
</evidence>
<evidence type="ECO:0000313" key="5">
    <source>
        <dbReference type="Proteomes" id="UP001595900"/>
    </source>
</evidence>
<dbReference type="RefSeq" id="WP_390231129.1">
    <property type="nucleotide sequence ID" value="NZ_JBHSCN010000006.1"/>
</dbReference>
<dbReference type="EMBL" id="JBHSCN010000006">
    <property type="protein sequence ID" value="MFC4244876.1"/>
    <property type="molecule type" value="Genomic_DNA"/>
</dbReference>
<proteinExistence type="inferred from homology"/>
<dbReference type="PANTHER" id="PTHR11487">
    <property type="entry name" value="THIOESTERASE"/>
    <property type="match status" value="1"/>
</dbReference>
<comment type="similarity">
    <text evidence="1">Belongs to the thioesterase family.</text>
</comment>
<evidence type="ECO:0000259" key="3">
    <source>
        <dbReference type="SMART" id="SM00824"/>
    </source>
</evidence>
<dbReference type="Proteomes" id="UP001595900">
    <property type="component" value="Unassembled WGS sequence"/>
</dbReference>